<dbReference type="AlphaFoldDB" id="A0A7J6YCV8"/>
<feature type="transmembrane region" description="Helical" evidence="2">
    <location>
        <begin position="6"/>
        <end position="34"/>
    </location>
</feature>
<feature type="region of interest" description="Disordered" evidence="1">
    <location>
        <begin position="194"/>
        <end position="213"/>
    </location>
</feature>
<evidence type="ECO:0000259" key="3">
    <source>
        <dbReference type="PROSITE" id="PS50076"/>
    </source>
</evidence>
<feature type="transmembrane region" description="Helical" evidence="2">
    <location>
        <begin position="63"/>
        <end position="92"/>
    </location>
</feature>
<evidence type="ECO:0000313" key="4">
    <source>
        <dbReference type="EMBL" id="KAF5224614.1"/>
    </source>
</evidence>
<keyword evidence="2" id="KW-0472">Membrane</keyword>
<keyword evidence="2" id="KW-1133">Transmembrane helix</keyword>
<dbReference type="EMBL" id="JABDHM010000011">
    <property type="protein sequence ID" value="KAF5224614.1"/>
    <property type="molecule type" value="Genomic_DNA"/>
</dbReference>
<dbReference type="Proteomes" id="UP000583944">
    <property type="component" value="Unassembled WGS sequence"/>
</dbReference>
<accession>A0A7J6YCV8</accession>
<dbReference type="PROSITE" id="PS50076">
    <property type="entry name" value="DNAJ_2"/>
    <property type="match status" value="1"/>
</dbReference>
<dbReference type="PANTHER" id="PTHR14021:SF15">
    <property type="entry name" value="IRON-SULFUR CLUSTER CO-CHAPERONE PROTEIN HSCB"/>
    <property type="match status" value="1"/>
</dbReference>
<dbReference type="InterPro" id="IPR004640">
    <property type="entry name" value="HscB"/>
</dbReference>
<feature type="domain" description="J" evidence="3">
    <location>
        <begin position="156"/>
        <end position="252"/>
    </location>
</feature>
<dbReference type="PROSITE" id="PS51257">
    <property type="entry name" value="PROKAR_LIPOPROTEIN"/>
    <property type="match status" value="1"/>
</dbReference>
<dbReference type="GO" id="GO:0044571">
    <property type="term" value="P:[2Fe-2S] cluster assembly"/>
    <property type="evidence" value="ECO:0007669"/>
    <property type="project" value="InterPro"/>
</dbReference>
<keyword evidence="2" id="KW-0812">Transmembrane</keyword>
<gene>
    <name evidence="4" type="ORF">ECC02_002253</name>
</gene>
<dbReference type="InterPro" id="IPR036869">
    <property type="entry name" value="J_dom_sf"/>
</dbReference>
<reference evidence="4 5" key="1">
    <citation type="journal article" date="2019" name="Genome Biol. Evol.">
        <title>Nanopore Sequencing Significantly Improves Genome Assembly of the Protozoan Parasite Trypanosoma cruzi.</title>
        <authorList>
            <person name="Diaz-Viraque F."/>
            <person name="Pita S."/>
            <person name="Greif G."/>
            <person name="de Souza R.C.M."/>
            <person name="Iraola G."/>
            <person name="Robello C."/>
        </authorList>
    </citation>
    <scope>NUCLEOTIDE SEQUENCE [LARGE SCALE GENOMIC DNA]</scope>
    <source>
        <strain evidence="4 5">Berenice</strain>
    </source>
</reference>
<evidence type="ECO:0000256" key="1">
    <source>
        <dbReference type="SAM" id="MobiDB-lite"/>
    </source>
</evidence>
<sequence length="377" mass="43107">MYKNVFFPIALHFFFFCVCVSLCVYGSSCGCCWVREGVREDRRLARYFLAVNNIHAMRRRRSFFFLSPFFPPLVFLSVCVCGEAVSIVLWWWGRERKGEKKVEKERQETTSSSGMAFRLVSSTPLLAALALGMATGTNARLLHMTRLARQGVGRGNFFAYLGLPQTPELDAAEVQRAYHDLQRRVHPDQVNVQAREAEEGQEQSKTTPAPVLEREEMGAAGGVADVDESIYANASYETLRDPFLRCRYLLRLSRAEKVKGAPLTTAEEEALMHDDDRRSVEENRKLMGDAVDIASLGPDFLSELMAVNETIFSTDLSKEEGVANLRLLVAHLEERYEEFYAQAKEYWKQKDTRRFYHSVLGWTYVRNALKHAKDRLD</sequence>
<dbReference type="SUPFAM" id="SSF46565">
    <property type="entry name" value="Chaperone J-domain"/>
    <property type="match status" value="1"/>
</dbReference>
<evidence type="ECO:0000313" key="5">
    <source>
        <dbReference type="Proteomes" id="UP000583944"/>
    </source>
</evidence>
<comment type="caution">
    <text evidence="4">The sequence shown here is derived from an EMBL/GenBank/DDBJ whole genome shotgun (WGS) entry which is preliminary data.</text>
</comment>
<dbReference type="VEuPathDB" id="TriTrypDB:BCY84_03923"/>
<proteinExistence type="predicted"/>
<name>A0A7J6YCV8_TRYCR</name>
<feature type="transmembrane region" description="Helical" evidence="2">
    <location>
        <begin position="115"/>
        <end position="136"/>
    </location>
</feature>
<dbReference type="GO" id="GO:0051087">
    <property type="term" value="F:protein-folding chaperone binding"/>
    <property type="evidence" value="ECO:0007669"/>
    <property type="project" value="InterPro"/>
</dbReference>
<dbReference type="PANTHER" id="PTHR14021">
    <property type="entry name" value="IRON-SULFUR CLUSTER CO-CHAPERONE PROTEIN HSCB"/>
    <property type="match status" value="1"/>
</dbReference>
<dbReference type="GO" id="GO:0001671">
    <property type="term" value="F:ATPase activator activity"/>
    <property type="evidence" value="ECO:0007669"/>
    <property type="project" value="InterPro"/>
</dbReference>
<protein>
    <recommendedName>
        <fullName evidence="3">J domain-containing protein</fullName>
    </recommendedName>
</protein>
<dbReference type="CDD" id="cd06257">
    <property type="entry name" value="DnaJ"/>
    <property type="match status" value="1"/>
</dbReference>
<evidence type="ECO:0000256" key="2">
    <source>
        <dbReference type="SAM" id="Phobius"/>
    </source>
</evidence>
<dbReference type="Gene3D" id="1.10.287.110">
    <property type="entry name" value="DnaJ domain"/>
    <property type="match status" value="1"/>
</dbReference>
<organism evidence="4 5">
    <name type="scientific">Trypanosoma cruzi</name>
    <dbReference type="NCBI Taxonomy" id="5693"/>
    <lineage>
        <taxon>Eukaryota</taxon>
        <taxon>Discoba</taxon>
        <taxon>Euglenozoa</taxon>
        <taxon>Kinetoplastea</taxon>
        <taxon>Metakinetoplastina</taxon>
        <taxon>Trypanosomatida</taxon>
        <taxon>Trypanosomatidae</taxon>
        <taxon>Trypanosoma</taxon>
        <taxon>Schizotrypanum</taxon>
    </lineage>
</organism>
<dbReference type="InterPro" id="IPR001623">
    <property type="entry name" value="DnaJ_domain"/>
</dbReference>
<dbReference type="GO" id="GO:0005739">
    <property type="term" value="C:mitochondrion"/>
    <property type="evidence" value="ECO:0007669"/>
    <property type="project" value="TreeGrafter"/>
</dbReference>
<dbReference type="VEuPathDB" id="TriTrypDB:ECC02_002253"/>